<reference evidence="1" key="2">
    <citation type="journal article" date="2015" name="Data Brief">
        <title>Shoot transcriptome of the giant reed, Arundo donax.</title>
        <authorList>
            <person name="Barrero R.A."/>
            <person name="Guerrero F.D."/>
            <person name="Moolhuijzen P."/>
            <person name="Goolsby J.A."/>
            <person name="Tidwell J."/>
            <person name="Bellgard S.E."/>
            <person name="Bellgard M.I."/>
        </authorList>
    </citation>
    <scope>NUCLEOTIDE SEQUENCE</scope>
    <source>
        <tissue evidence="1">Shoot tissue taken approximately 20 cm above the soil surface</tissue>
    </source>
</reference>
<name>A0A0A8XV67_ARUDO</name>
<protein>
    <submittedName>
        <fullName evidence="1">Uncharacterized protein</fullName>
    </submittedName>
</protein>
<dbReference type="EMBL" id="GBRH01279986">
    <property type="protein sequence ID" value="JAD17909.1"/>
    <property type="molecule type" value="Transcribed_RNA"/>
</dbReference>
<accession>A0A0A8XV67</accession>
<reference evidence="1" key="1">
    <citation type="submission" date="2014-09" db="EMBL/GenBank/DDBJ databases">
        <authorList>
            <person name="Magalhaes I.L.F."/>
            <person name="Oliveira U."/>
            <person name="Santos F.R."/>
            <person name="Vidigal T.H.D.A."/>
            <person name="Brescovit A.D."/>
            <person name="Santos A.J."/>
        </authorList>
    </citation>
    <scope>NUCLEOTIDE SEQUENCE</scope>
    <source>
        <tissue evidence="1">Shoot tissue taken approximately 20 cm above the soil surface</tissue>
    </source>
</reference>
<organism evidence="1">
    <name type="scientific">Arundo donax</name>
    <name type="common">Giant reed</name>
    <name type="synonym">Donax arundinaceus</name>
    <dbReference type="NCBI Taxonomy" id="35708"/>
    <lineage>
        <taxon>Eukaryota</taxon>
        <taxon>Viridiplantae</taxon>
        <taxon>Streptophyta</taxon>
        <taxon>Embryophyta</taxon>
        <taxon>Tracheophyta</taxon>
        <taxon>Spermatophyta</taxon>
        <taxon>Magnoliopsida</taxon>
        <taxon>Liliopsida</taxon>
        <taxon>Poales</taxon>
        <taxon>Poaceae</taxon>
        <taxon>PACMAD clade</taxon>
        <taxon>Arundinoideae</taxon>
        <taxon>Arundineae</taxon>
        <taxon>Arundo</taxon>
    </lineage>
</organism>
<dbReference type="AlphaFoldDB" id="A0A0A8XV67"/>
<sequence length="67" mass="7235">MIATIQTLSTTAAVRNPSCRTHTCLSPSCSGWLDAGRCVPCLACIDPLVQRLPMEGKFSSTFCEMII</sequence>
<proteinExistence type="predicted"/>
<evidence type="ECO:0000313" key="1">
    <source>
        <dbReference type="EMBL" id="JAD17909.1"/>
    </source>
</evidence>